<keyword evidence="4 6" id="KW-1133">Transmembrane helix</keyword>
<dbReference type="GO" id="GO:0005886">
    <property type="term" value="C:plasma membrane"/>
    <property type="evidence" value="ECO:0007669"/>
    <property type="project" value="UniProtKB-SubCell"/>
</dbReference>
<feature type="transmembrane region" description="Helical" evidence="6">
    <location>
        <begin position="369"/>
        <end position="386"/>
    </location>
</feature>
<dbReference type="EMBL" id="LT629745">
    <property type="protein sequence ID" value="SDR78052.1"/>
    <property type="molecule type" value="Genomic_DNA"/>
</dbReference>
<feature type="transmembrane region" description="Helical" evidence="6">
    <location>
        <begin position="121"/>
        <end position="139"/>
    </location>
</feature>
<dbReference type="InterPro" id="IPR050833">
    <property type="entry name" value="Poly_Biosynth_Transport"/>
</dbReference>
<name>A0A1H1LUU0_9FLAO</name>
<keyword evidence="8" id="KW-1185">Reference proteome</keyword>
<dbReference type="Proteomes" id="UP000198858">
    <property type="component" value="Chromosome I"/>
</dbReference>
<evidence type="ECO:0000256" key="1">
    <source>
        <dbReference type="ARBA" id="ARBA00004651"/>
    </source>
</evidence>
<comment type="subcellular location">
    <subcellularLocation>
        <location evidence="1">Cell membrane</location>
        <topology evidence="1">Multi-pass membrane protein</topology>
    </subcellularLocation>
</comment>
<proteinExistence type="predicted"/>
<keyword evidence="5 6" id="KW-0472">Membrane</keyword>
<feature type="transmembrane region" description="Helical" evidence="6">
    <location>
        <begin position="392"/>
        <end position="413"/>
    </location>
</feature>
<feature type="transmembrane region" description="Helical" evidence="6">
    <location>
        <begin position="89"/>
        <end position="109"/>
    </location>
</feature>
<gene>
    <name evidence="7" type="ORF">SAMN04488552_1002</name>
</gene>
<organism evidence="7 8">
    <name type="scientific">Christiangramia echinicola</name>
    <dbReference type="NCBI Taxonomy" id="279359"/>
    <lineage>
        <taxon>Bacteria</taxon>
        <taxon>Pseudomonadati</taxon>
        <taxon>Bacteroidota</taxon>
        <taxon>Flavobacteriia</taxon>
        <taxon>Flavobacteriales</taxon>
        <taxon>Flavobacteriaceae</taxon>
        <taxon>Christiangramia</taxon>
    </lineage>
</organism>
<evidence type="ECO:0000256" key="6">
    <source>
        <dbReference type="SAM" id="Phobius"/>
    </source>
</evidence>
<feature type="transmembrane region" description="Helical" evidence="6">
    <location>
        <begin position="42"/>
        <end position="68"/>
    </location>
</feature>
<feature type="transmembrane region" description="Helical" evidence="6">
    <location>
        <begin position="224"/>
        <end position="246"/>
    </location>
</feature>
<dbReference type="AlphaFoldDB" id="A0A1H1LUU0"/>
<accession>A0A1H1LUU0</accession>
<sequence>MLKSELLKKASGGFLFKALSIGLNYLFILIVTKFYGVDAWGTMAICLSIINILSIFGRMGVDVAILRFASTFKNNNSVLFRIYFKGFKIIFVFASSATLITFLCSEFIALEIFNKQYLRGYIKISSVGILPYSLLFLNGQYLRAKEKTKEFFLLVDVLKYLIPIILIGLFYYSELFTGKSVAIYSFVGALYISAILSTIKIFVGKGVIFKKKIVSGKKIIETALPLFLGSSALLIMGWVDTLMIGFFKTETDTGIYNILVKIAQVPTIVLIAVNGILATKISYYFNNNQFENFRKVIHQGSKMIFLGSLPIFLFLLLLYPYLIKMFELEDKDVLVVFLILLLGQFMNVISGSVALILQMIGEQKVFSKILTIGLLVNIGLNLFLIPELGLKGAAISTTISLTLWNLVSIVFIYNKTGVLTFYLPNK</sequence>
<feature type="transmembrane region" description="Helical" evidence="6">
    <location>
        <begin position="151"/>
        <end position="171"/>
    </location>
</feature>
<evidence type="ECO:0000313" key="8">
    <source>
        <dbReference type="Proteomes" id="UP000198858"/>
    </source>
</evidence>
<dbReference type="STRING" id="1250231.SAMN04488552_1002"/>
<evidence type="ECO:0000256" key="4">
    <source>
        <dbReference type="ARBA" id="ARBA00022989"/>
    </source>
</evidence>
<evidence type="ECO:0000313" key="7">
    <source>
        <dbReference type="EMBL" id="SDR78052.1"/>
    </source>
</evidence>
<keyword evidence="3 6" id="KW-0812">Transmembrane</keyword>
<evidence type="ECO:0000256" key="2">
    <source>
        <dbReference type="ARBA" id="ARBA00022475"/>
    </source>
</evidence>
<keyword evidence="2" id="KW-1003">Cell membrane</keyword>
<dbReference type="PANTHER" id="PTHR30250">
    <property type="entry name" value="PST FAMILY PREDICTED COLANIC ACID TRANSPORTER"/>
    <property type="match status" value="1"/>
</dbReference>
<dbReference type="PANTHER" id="PTHR30250:SF11">
    <property type="entry name" value="O-ANTIGEN TRANSPORTER-RELATED"/>
    <property type="match status" value="1"/>
</dbReference>
<dbReference type="InterPro" id="IPR002797">
    <property type="entry name" value="Polysacc_synth"/>
</dbReference>
<evidence type="ECO:0000256" key="5">
    <source>
        <dbReference type="ARBA" id="ARBA00023136"/>
    </source>
</evidence>
<protein>
    <submittedName>
        <fullName evidence="7">Membrane protein involved in the export of O-antigen and teichoic acid</fullName>
    </submittedName>
</protein>
<feature type="transmembrane region" description="Helical" evidence="6">
    <location>
        <begin position="12"/>
        <end position="36"/>
    </location>
</feature>
<feature type="transmembrane region" description="Helical" evidence="6">
    <location>
        <begin position="183"/>
        <end position="203"/>
    </location>
</feature>
<feature type="transmembrane region" description="Helical" evidence="6">
    <location>
        <begin position="303"/>
        <end position="322"/>
    </location>
</feature>
<reference evidence="7 8" key="1">
    <citation type="submission" date="2016-10" db="EMBL/GenBank/DDBJ databases">
        <authorList>
            <person name="Varghese N."/>
            <person name="Submissions S."/>
        </authorList>
    </citation>
    <scope>NUCLEOTIDE SEQUENCE [LARGE SCALE GENOMIC DNA]</scope>
    <source>
        <strain evidence="7 8">Mar_2010_102</strain>
    </source>
</reference>
<evidence type="ECO:0000256" key="3">
    <source>
        <dbReference type="ARBA" id="ARBA00022692"/>
    </source>
</evidence>
<dbReference type="Pfam" id="PF01943">
    <property type="entry name" value="Polysacc_synt"/>
    <property type="match status" value="1"/>
</dbReference>
<feature type="transmembrane region" description="Helical" evidence="6">
    <location>
        <begin position="258"/>
        <end position="283"/>
    </location>
</feature>
<feature type="transmembrane region" description="Helical" evidence="6">
    <location>
        <begin position="334"/>
        <end position="357"/>
    </location>
</feature>